<dbReference type="InterPro" id="IPR020097">
    <property type="entry name" value="PsdUridine_synth_TruA_a/b_dom"/>
</dbReference>
<dbReference type="Proteomes" id="UP000823895">
    <property type="component" value="Unassembled WGS sequence"/>
</dbReference>
<evidence type="ECO:0000256" key="3">
    <source>
        <dbReference type="ARBA" id="ARBA00023235"/>
    </source>
</evidence>
<dbReference type="PIRSF" id="PIRSF001430">
    <property type="entry name" value="tRNA_psdUrid_synth"/>
    <property type="match status" value="1"/>
</dbReference>
<evidence type="ECO:0000256" key="6">
    <source>
        <dbReference type="PIRSR" id="PIRSR001430-2"/>
    </source>
</evidence>
<feature type="active site" description="Nucleophile" evidence="4 5">
    <location>
        <position position="53"/>
    </location>
</feature>
<dbReference type="SUPFAM" id="SSF55120">
    <property type="entry name" value="Pseudouridine synthase"/>
    <property type="match status" value="1"/>
</dbReference>
<dbReference type="InterPro" id="IPR020094">
    <property type="entry name" value="TruA/RsuA/RluB/E/F_N"/>
</dbReference>
<dbReference type="Gene3D" id="3.30.70.580">
    <property type="entry name" value="Pseudouridine synthase I, catalytic domain, N-terminal subdomain"/>
    <property type="match status" value="1"/>
</dbReference>
<comment type="function">
    <text evidence="4">Formation of pseudouridine at positions 38, 39 and 40 in the anticodon stem and loop of transfer RNAs.</text>
</comment>
<dbReference type="EMBL" id="DWWI01000237">
    <property type="protein sequence ID" value="HJC44255.1"/>
    <property type="molecule type" value="Genomic_DNA"/>
</dbReference>
<evidence type="ECO:0000256" key="2">
    <source>
        <dbReference type="ARBA" id="ARBA00022694"/>
    </source>
</evidence>
<feature type="binding site" evidence="4 6">
    <location>
        <position position="111"/>
    </location>
    <ligand>
        <name>substrate</name>
    </ligand>
</feature>
<dbReference type="InterPro" id="IPR020095">
    <property type="entry name" value="PsdUridine_synth_TruA_C"/>
</dbReference>
<feature type="domain" description="Pseudouridine synthase I TruA alpha/beta" evidence="8">
    <location>
        <begin position="144"/>
        <end position="255"/>
    </location>
</feature>
<evidence type="ECO:0000256" key="1">
    <source>
        <dbReference type="ARBA" id="ARBA00009375"/>
    </source>
</evidence>
<dbReference type="Gene3D" id="3.30.70.660">
    <property type="entry name" value="Pseudouridine synthase I, catalytic domain, C-terminal subdomain"/>
    <property type="match status" value="1"/>
</dbReference>
<evidence type="ECO:0000259" key="8">
    <source>
        <dbReference type="Pfam" id="PF01416"/>
    </source>
</evidence>
<dbReference type="CDD" id="cd02570">
    <property type="entry name" value="PseudoU_synth_EcTruA"/>
    <property type="match status" value="1"/>
</dbReference>
<protein>
    <recommendedName>
        <fullName evidence="4">tRNA pseudouridine synthase A</fullName>
        <ecNumber evidence="4">5.4.99.12</ecNumber>
    </recommendedName>
    <alternativeName>
        <fullName evidence="4">tRNA pseudouridine(38-40) synthase</fullName>
    </alternativeName>
    <alternativeName>
        <fullName evidence="4">tRNA pseudouridylate synthase I</fullName>
    </alternativeName>
    <alternativeName>
        <fullName evidence="4">tRNA-uridine isomerase I</fullName>
    </alternativeName>
</protein>
<dbReference type="GO" id="GO:0003723">
    <property type="term" value="F:RNA binding"/>
    <property type="evidence" value="ECO:0007669"/>
    <property type="project" value="InterPro"/>
</dbReference>
<dbReference type="PANTHER" id="PTHR11142">
    <property type="entry name" value="PSEUDOURIDYLATE SYNTHASE"/>
    <property type="match status" value="1"/>
</dbReference>
<keyword evidence="2 4" id="KW-0819">tRNA processing</keyword>
<dbReference type="NCBIfam" id="TIGR00071">
    <property type="entry name" value="hisT_truA"/>
    <property type="match status" value="1"/>
</dbReference>
<dbReference type="EC" id="5.4.99.12" evidence="4"/>
<comment type="similarity">
    <text evidence="1 4 7">Belongs to the tRNA pseudouridine synthase TruA family.</text>
</comment>
<dbReference type="InterPro" id="IPR020103">
    <property type="entry name" value="PsdUridine_synth_cat_dom_sf"/>
</dbReference>
<comment type="caution">
    <text evidence="9">The sequence shown here is derived from an EMBL/GenBank/DDBJ whole genome shotgun (WGS) entry which is preliminary data.</text>
</comment>
<dbReference type="FunFam" id="3.30.70.580:FF:000001">
    <property type="entry name" value="tRNA pseudouridine synthase A"/>
    <property type="match status" value="1"/>
</dbReference>
<reference evidence="9" key="2">
    <citation type="submission" date="2021-04" db="EMBL/GenBank/DDBJ databases">
        <authorList>
            <person name="Gilroy R."/>
        </authorList>
    </citation>
    <scope>NUCLEOTIDE SEQUENCE</scope>
    <source>
        <strain evidence="9">CHK165-2605</strain>
    </source>
</reference>
<dbReference type="GO" id="GO:0031119">
    <property type="term" value="P:tRNA pseudouridine synthesis"/>
    <property type="evidence" value="ECO:0007669"/>
    <property type="project" value="UniProtKB-UniRule"/>
</dbReference>
<dbReference type="GO" id="GO:0160147">
    <property type="term" value="F:tRNA pseudouridine(38-40) synthase activity"/>
    <property type="evidence" value="ECO:0007669"/>
    <property type="project" value="UniProtKB-EC"/>
</dbReference>
<evidence type="ECO:0000256" key="4">
    <source>
        <dbReference type="HAMAP-Rule" id="MF_00171"/>
    </source>
</evidence>
<gene>
    <name evidence="4 9" type="primary">truA</name>
    <name evidence="9" type="ORF">H9756_11380</name>
</gene>
<proteinExistence type="inferred from homology"/>
<dbReference type="InterPro" id="IPR001406">
    <property type="entry name" value="PsdUridine_synth_TruA"/>
</dbReference>
<dbReference type="PANTHER" id="PTHR11142:SF0">
    <property type="entry name" value="TRNA PSEUDOURIDINE SYNTHASE-LIKE 1"/>
    <property type="match status" value="1"/>
</dbReference>
<name>A0A9D2P7H2_9FIRM</name>
<dbReference type="AlphaFoldDB" id="A0A9D2P7H2"/>
<dbReference type="HAMAP" id="MF_00171">
    <property type="entry name" value="TruA"/>
    <property type="match status" value="1"/>
</dbReference>
<comment type="subunit">
    <text evidence="4">Homodimer.</text>
</comment>
<evidence type="ECO:0000313" key="9">
    <source>
        <dbReference type="EMBL" id="HJC44255.1"/>
    </source>
</evidence>
<keyword evidence="3 4" id="KW-0413">Isomerase</keyword>
<sequence length="259" mass="29046">MRTYKLTIAYDGTRYQGWQRQANTDRTIQGILEKIISEAAQYPVEVNGSGRTDAGVHASGQTASVVLPGAVEEGFFTDYVNGKLPHDIRICKANLMKNGFHARKSAAWKIYEYCIDTGMKPDVFRRRYCYHFPCEPDLEAMRKAAGYLKGTHDFAGYTDKKIIPDGKGNKADEKSTNRTIYDIIVSGQGSSVTIRYEGTGFLYHMVRILTGTLLEAGTHQRTAESVMEALRTKDRGQAGFLAPARGLFLKEVHYDRRGR</sequence>
<comment type="caution">
    <text evidence="4">Lacks conserved residue(s) required for the propagation of feature annotation.</text>
</comment>
<organism evidence="9 10">
    <name type="scientific">Candidatus Mediterraneibacter gallistercoris</name>
    <dbReference type="NCBI Taxonomy" id="2838671"/>
    <lineage>
        <taxon>Bacteria</taxon>
        <taxon>Bacillati</taxon>
        <taxon>Bacillota</taxon>
        <taxon>Clostridia</taxon>
        <taxon>Lachnospirales</taxon>
        <taxon>Lachnospiraceae</taxon>
        <taxon>Mediterraneibacter</taxon>
    </lineage>
</organism>
<evidence type="ECO:0000313" key="10">
    <source>
        <dbReference type="Proteomes" id="UP000823895"/>
    </source>
</evidence>
<evidence type="ECO:0000256" key="5">
    <source>
        <dbReference type="PIRSR" id="PIRSR001430-1"/>
    </source>
</evidence>
<dbReference type="Pfam" id="PF01416">
    <property type="entry name" value="PseudoU_synth_1"/>
    <property type="match status" value="2"/>
</dbReference>
<evidence type="ECO:0000256" key="7">
    <source>
        <dbReference type="RuleBase" id="RU003792"/>
    </source>
</evidence>
<reference evidence="9" key="1">
    <citation type="journal article" date="2021" name="PeerJ">
        <title>Extensive microbial diversity within the chicken gut microbiome revealed by metagenomics and culture.</title>
        <authorList>
            <person name="Gilroy R."/>
            <person name="Ravi A."/>
            <person name="Getino M."/>
            <person name="Pursley I."/>
            <person name="Horton D.L."/>
            <person name="Alikhan N.F."/>
            <person name="Baker D."/>
            <person name="Gharbi K."/>
            <person name="Hall N."/>
            <person name="Watson M."/>
            <person name="Adriaenssens E.M."/>
            <person name="Foster-Nyarko E."/>
            <person name="Jarju S."/>
            <person name="Secka A."/>
            <person name="Antonio M."/>
            <person name="Oren A."/>
            <person name="Chaudhuri R.R."/>
            <person name="La Ragione R."/>
            <person name="Hildebrand F."/>
            <person name="Pallen M.J."/>
        </authorList>
    </citation>
    <scope>NUCLEOTIDE SEQUENCE</scope>
    <source>
        <strain evidence="9">CHK165-2605</strain>
    </source>
</reference>
<accession>A0A9D2P7H2</accession>
<comment type="catalytic activity">
    <reaction evidence="4 7">
        <text>uridine(38/39/40) in tRNA = pseudouridine(38/39/40) in tRNA</text>
        <dbReference type="Rhea" id="RHEA:22376"/>
        <dbReference type="Rhea" id="RHEA-COMP:10085"/>
        <dbReference type="Rhea" id="RHEA-COMP:10087"/>
        <dbReference type="ChEBI" id="CHEBI:65314"/>
        <dbReference type="ChEBI" id="CHEBI:65315"/>
        <dbReference type="EC" id="5.4.99.12"/>
    </reaction>
</comment>
<feature type="domain" description="Pseudouridine synthase I TruA alpha/beta" evidence="8">
    <location>
        <begin position="8"/>
        <end position="94"/>
    </location>
</feature>